<proteinExistence type="predicted"/>
<reference evidence="1" key="2">
    <citation type="journal article" date="2020" name="Nat. Commun.">
        <title>Large-scale genome sequencing of mycorrhizal fungi provides insights into the early evolution of symbiotic traits.</title>
        <authorList>
            <person name="Miyauchi S."/>
            <person name="Kiss E."/>
            <person name="Kuo A."/>
            <person name="Drula E."/>
            <person name="Kohler A."/>
            <person name="Sanchez-Garcia M."/>
            <person name="Morin E."/>
            <person name="Andreopoulos B."/>
            <person name="Barry K.W."/>
            <person name="Bonito G."/>
            <person name="Buee M."/>
            <person name="Carver A."/>
            <person name="Chen C."/>
            <person name="Cichocki N."/>
            <person name="Clum A."/>
            <person name="Culley D."/>
            <person name="Crous P.W."/>
            <person name="Fauchery L."/>
            <person name="Girlanda M."/>
            <person name="Hayes R.D."/>
            <person name="Keri Z."/>
            <person name="LaButti K."/>
            <person name="Lipzen A."/>
            <person name="Lombard V."/>
            <person name="Magnuson J."/>
            <person name="Maillard F."/>
            <person name="Murat C."/>
            <person name="Nolan M."/>
            <person name="Ohm R.A."/>
            <person name="Pangilinan J."/>
            <person name="Pereira M.F."/>
            <person name="Perotto S."/>
            <person name="Peter M."/>
            <person name="Pfister S."/>
            <person name="Riley R."/>
            <person name="Sitrit Y."/>
            <person name="Stielow J.B."/>
            <person name="Szollosi G."/>
            <person name="Zifcakova L."/>
            <person name="Stursova M."/>
            <person name="Spatafora J.W."/>
            <person name="Tedersoo L."/>
            <person name="Vaario L.M."/>
            <person name="Yamada A."/>
            <person name="Yan M."/>
            <person name="Wang P."/>
            <person name="Xu J."/>
            <person name="Bruns T."/>
            <person name="Baldrian P."/>
            <person name="Vilgalys R."/>
            <person name="Dunand C."/>
            <person name="Henrissat B."/>
            <person name="Grigoriev I.V."/>
            <person name="Hibbett D."/>
            <person name="Nagy L.G."/>
            <person name="Martin F.M."/>
        </authorList>
    </citation>
    <scope>NUCLEOTIDE SEQUENCE</scope>
    <source>
        <strain evidence="1">P2</strain>
    </source>
</reference>
<dbReference type="EMBL" id="MU117982">
    <property type="protein sequence ID" value="KAF9650748.1"/>
    <property type="molecule type" value="Genomic_DNA"/>
</dbReference>
<sequence>MNPLLSGLAISDLPLVVLPRTSSRSEPSISQPPRDRPSQTGNSPTPHYPHSRQHTTPNRERRPGWTLSAVEPTHPSLASTNRLSTAGTGRRTQVKEPPKPKRPSNDLFLPAQTLSSKYQKPPRTAQNWATQKRRASVDVTPTVDRIALAGGAEPKQVTVSRSQSLWTHKRGSASVTDGLRDVETRLSRMNPLPEPLTEKQRVMNVRRAKKMQQVFGSDPPQALFQVTHTAPTSGVEADRTEGFDKRGSVSTLSSISTAKLLSPQPISGRQRRVSTSSTIIAPTPPLTPTTPVLPQPEAPEPALPRFEQSFAYSVPMTPPPFSNMLPPDTQKPAVTAGTSKNTGRTETTGKRKERDFRQRRMRAAKLSKFFGVGYQDLEPHLVPGENRTNSRRVEVAIDDRGGFWDRHELRSLEMEDVIVRLRDLRSS</sequence>
<protein>
    <submittedName>
        <fullName evidence="1">Uncharacterized protein</fullName>
    </submittedName>
</protein>
<accession>A0ACB6ZMU8</accession>
<organism evidence="1 2">
    <name type="scientific">Thelephora ganbajun</name>
    <name type="common">Ganba fungus</name>
    <dbReference type="NCBI Taxonomy" id="370292"/>
    <lineage>
        <taxon>Eukaryota</taxon>
        <taxon>Fungi</taxon>
        <taxon>Dikarya</taxon>
        <taxon>Basidiomycota</taxon>
        <taxon>Agaricomycotina</taxon>
        <taxon>Agaricomycetes</taxon>
        <taxon>Thelephorales</taxon>
        <taxon>Thelephoraceae</taxon>
        <taxon>Thelephora</taxon>
    </lineage>
</organism>
<reference evidence="1" key="1">
    <citation type="submission" date="2019-10" db="EMBL/GenBank/DDBJ databases">
        <authorList>
            <consortium name="DOE Joint Genome Institute"/>
            <person name="Kuo A."/>
            <person name="Miyauchi S."/>
            <person name="Kiss E."/>
            <person name="Drula E."/>
            <person name="Kohler A."/>
            <person name="Sanchez-Garcia M."/>
            <person name="Andreopoulos B."/>
            <person name="Barry K.W."/>
            <person name="Bonito G."/>
            <person name="Buee M."/>
            <person name="Carver A."/>
            <person name="Chen C."/>
            <person name="Cichocki N."/>
            <person name="Clum A."/>
            <person name="Culley D."/>
            <person name="Crous P.W."/>
            <person name="Fauchery L."/>
            <person name="Girlanda M."/>
            <person name="Hayes R."/>
            <person name="Keri Z."/>
            <person name="Labutti K."/>
            <person name="Lipzen A."/>
            <person name="Lombard V."/>
            <person name="Magnuson J."/>
            <person name="Maillard F."/>
            <person name="Morin E."/>
            <person name="Murat C."/>
            <person name="Nolan M."/>
            <person name="Ohm R."/>
            <person name="Pangilinan J."/>
            <person name="Pereira M."/>
            <person name="Perotto S."/>
            <person name="Peter M."/>
            <person name="Riley R."/>
            <person name="Sitrit Y."/>
            <person name="Stielow B."/>
            <person name="Szollosi G."/>
            <person name="Zifcakova L."/>
            <person name="Stursova M."/>
            <person name="Spatafora J.W."/>
            <person name="Tedersoo L."/>
            <person name="Vaario L.-M."/>
            <person name="Yamada A."/>
            <person name="Yan M."/>
            <person name="Wang P."/>
            <person name="Xu J."/>
            <person name="Bruns T."/>
            <person name="Baldrian P."/>
            <person name="Vilgalys R."/>
            <person name="Henrissat B."/>
            <person name="Grigoriev I.V."/>
            <person name="Hibbett D."/>
            <person name="Nagy L.G."/>
            <person name="Martin F.M."/>
        </authorList>
    </citation>
    <scope>NUCLEOTIDE SEQUENCE</scope>
    <source>
        <strain evidence="1">P2</strain>
    </source>
</reference>
<comment type="caution">
    <text evidence="1">The sequence shown here is derived from an EMBL/GenBank/DDBJ whole genome shotgun (WGS) entry which is preliminary data.</text>
</comment>
<gene>
    <name evidence="1" type="ORF">BDM02DRAFT_3127543</name>
</gene>
<evidence type="ECO:0000313" key="1">
    <source>
        <dbReference type="EMBL" id="KAF9650748.1"/>
    </source>
</evidence>
<evidence type="ECO:0000313" key="2">
    <source>
        <dbReference type="Proteomes" id="UP000886501"/>
    </source>
</evidence>
<dbReference type="Proteomes" id="UP000886501">
    <property type="component" value="Unassembled WGS sequence"/>
</dbReference>
<name>A0ACB6ZMU8_THEGA</name>
<keyword evidence="2" id="KW-1185">Reference proteome</keyword>